<dbReference type="eggNOG" id="COG3293">
    <property type="taxonomic scope" value="Bacteria"/>
</dbReference>
<feature type="region of interest" description="Disordered" evidence="1">
    <location>
        <begin position="1"/>
        <end position="21"/>
    </location>
</feature>
<evidence type="ECO:0000256" key="1">
    <source>
        <dbReference type="SAM" id="MobiDB-lite"/>
    </source>
</evidence>
<dbReference type="Pfam" id="PF01609">
    <property type="entry name" value="DDE_Tnp_1"/>
    <property type="match status" value="1"/>
</dbReference>
<name>Q89YE4_BRADU</name>
<organism evidence="3 4">
    <name type="scientific">Bradyrhizobium diazoefficiens (strain JCM 10833 / BCRC 13528 / IAM 13628 / NBRC 14792 / USDA 110)</name>
    <dbReference type="NCBI Taxonomy" id="224911"/>
    <lineage>
        <taxon>Bacteria</taxon>
        <taxon>Pseudomonadati</taxon>
        <taxon>Pseudomonadota</taxon>
        <taxon>Alphaproteobacteria</taxon>
        <taxon>Hyphomicrobiales</taxon>
        <taxon>Nitrobacteraceae</taxon>
        <taxon>Bradyrhizobium</taxon>
    </lineage>
</organism>
<dbReference type="EMBL" id="BA000040">
    <property type="protein sequence ID" value="BAC45273.1"/>
    <property type="molecule type" value="Genomic_DNA"/>
</dbReference>
<dbReference type="STRING" id="224911.AAV28_39305"/>
<dbReference type="AlphaFoldDB" id="Q89YE4"/>
<dbReference type="KEGG" id="bja:bll0008"/>
<dbReference type="GO" id="GO:0006313">
    <property type="term" value="P:DNA transposition"/>
    <property type="evidence" value="ECO:0007669"/>
    <property type="project" value="InterPro"/>
</dbReference>
<proteinExistence type="predicted"/>
<sequence length="102" mass="12083">MARRVWLPKPDPAQLNSRTANRSMPTFRMSRVAVPLLENLRRHFQRFEHILADRRRWVVERTFAWLGRCGHLCKDFEGSAATELAWPLVAHLRLLTRRLARP</sequence>
<dbReference type="GO" id="GO:0003677">
    <property type="term" value="F:DNA binding"/>
    <property type="evidence" value="ECO:0007669"/>
    <property type="project" value="InterPro"/>
</dbReference>
<evidence type="ECO:0000313" key="3">
    <source>
        <dbReference type="EMBL" id="BAC45273.1"/>
    </source>
</evidence>
<gene>
    <name evidence="3" type="ordered locus">bll0008</name>
</gene>
<dbReference type="Proteomes" id="UP000002526">
    <property type="component" value="Chromosome"/>
</dbReference>
<dbReference type="GO" id="GO:0004803">
    <property type="term" value="F:transposase activity"/>
    <property type="evidence" value="ECO:0007669"/>
    <property type="project" value="InterPro"/>
</dbReference>
<reference evidence="4" key="1">
    <citation type="journal article" date="2002" name="DNA Res.">
        <title>Complete genomic sequence of nitrogen-fixing symbiotic bacterium Bradyrhizobium japonicum USDA110.</title>
        <authorList>
            <person name="Kaneko T."/>
            <person name="Nakamura Y."/>
            <person name="Sato S."/>
            <person name="Minamisawa K."/>
            <person name="Uchiumi T."/>
            <person name="Sasamoto S."/>
            <person name="Watanabe A."/>
            <person name="Idesawa K."/>
            <person name="Iriguchi M."/>
            <person name="Kawashima K."/>
            <person name="Kohara M."/>
            <person name="Matsumoto M."/>
            <person name="Shimpo S."/>
            <person name="Tsuruoka H."/>
            <person name="Wada T."/>
            <person name="Yamada M."/>
            <person name="Tabata S."/>
        </authorList>
    </citation>
    <scope>NUCLEOTIDE SEQUENCE [LARGE SCALE GENOMIC DNA]</scope>
    <source>
        <strain evidence="4">JCM 10833 / BCRC 13528 / IAM 13628 / NBRC 14792 / USDA 110</strain>
    </source>
</reference>
<dbReference type="InParanoid" id="Q89YE4"/>
<evidence type="ECO:0000259" key="2">
    <source>
        <dbReference type="Pfam" id="PF01609"/>
    </source>
</evidence>
<dbReference type="InterPro" id="IPR002559">
    <property type="entry name" value="Transposase_11"/>
</dbReference>
<evidence type="ECO:0000313" key="4">
    <source>
        <dbReference type="Proteomes" id="UP000002526"/>
    </source>
</evidence>
<accession>Q89YE4</accession>
<keyword evidence="4" id="KW-1185">Reference proteome</keyword>
<protein>
    <submittedName>
        <fullName evidence="3">Bll0008 protein</fullName>
    </submittedName>
</protein>
<dbReference type="OrthoDB" id="9798237at2"/>
<feature type="domain" description="Transposase IS4-like" evidence="2">
    <location>
        <begin position="54"/>
        <end position="94"/>
    </location>
</feature>
<dbReference type="EnsemblBacteria" id="BAC45273">
    <property type="protein sequence ID" value="BAC45273"/>
    <property type="gene ID" value="BAC45273"/>
</dbReference>
<dbReference type="HOGENOM" id="CLU_2271988_0_0_5"/>